<dbReference type="AlphaFoldDB" id="A0A8H6WQF2"/>
<keyword evidence="5" id="KW-0539">Nucleus</keyword>
<evidence type="ECO:0000256" key="5">
    <source>
        <dbReference type="ARBA" id="ARBA00023242"/>
    </source>
</evidence>
<dbReference type="InterPro" id="IPR019340">
    <property type="entry name" value="Histone_AcTrfase_su3"/>
</dbReference>
<comment type="subcellular location">
    <subcellularLocation>
        <location evidence="1">Nucleus</location>
    </subcellularLocation>
</comment>
<dbReference type="GO" id="GO:0006357">
    <property type="term" value="P:regulation of transcription by RNA polymerase II"/>
    <property type="evidence" value="ECO:0007669"/>
    <property type="project" value="TreeGrafter"/>
</dbReference>
<feature type="compositionally biased region" description="Pro residues" evidence="6">
    <location>
        <begin position="189"/>
        <end position="201"/>
    </location>
</feature>
<feature type="compositionally biased region" description="Low complexity" evidence="6">
    <location>
        <begin position="1"/>
        <end position="11"/>
    </location>
</feature>
<evidence type="ECO:0000256" key="1">
    <source>
        <dbReference type="ARBA" id="ARBA00004123"/>
    </source>
</evidence>
<feature type="compositionally biased region" description="Basic and acidic residues" evidence="6">
    <location>
        <begin position="132"/>
        <end position="152"/>
    </location>
</feature>
<accession>A0A8H6WQF2</accession>
<feature type="region of interest" description="Disordered" evidence="6">
    <location>
        <begin position="80"/>
        <end position="213"/>
    </location>
</feature>
<evidence type="ECO:0000313" key="8">
    <source>
        <dbReference type="Proteomes" id="UP000613580"/>
    </source>
</evidence>
<protein>
    <submittedName>
        <fullName evidence="7">Uncharacterized protein</fullName>
    </submittedName>
</protein>
<dbReference type="Proteomes" id="UP000613580">
    <property type="component" value="Unassembled WGS sequence"/>
</dbReference>
<dbReference type="OrthoDB" id="1232at2759"/>
<feature type="compositionally biased region" description="Basic and acidic residues" evidence="6">
    <location>
        <begin position="80"/>
        <end position="110"/>
    </location>
</feature>
<dbReference type="PANTHER" id="PTHR13556">
    <property type="entry name" value="TRANSCRIPTIONAL ADAPTER 3-RELATED"/>
    <property type="match status" value="1"/>
</dbReference>
<dbReference type="PANTHER" id="PTHR13556:SF2">
    <property type="entry name" value="TRANSCRIPTIONAL ADAPTER 3"/>
    <property type="match status" value="1"/>
</dbReference>
<dbReference type="GO" id="GO:0000124">
    <property type="term" value="C:SAGA complex"/>
    <property type="evidence" value="ECO:0007669"/>
    <property type="project" value="TreeGrafter"/>
</dbReference>
<feature type="region of interest" description="Disordered" evidence="6">
    <location>
        <begin position="462"/>
        <end position="499"/>
    </location>
</feature>
<evidence type="ECO:0000313" key="7">
    <source>
        <dbReference type="EMBL" id="KAF7323283.1"/>
    </source>
</evidence>
<gene>
    <name evidence="7" type="ORF">HMN09_00109100</name>
</gene>
<feature type="compositionally biased region" description="Basic and acidic residues" evidence="6">
    <location>
        <begin position="202"/>
        <end position="213"/>
    </location>
</feature>
<feature type="compositionally biased region" description="Basic and acidic residues" evidence="6">
    <location>
        <begin position="582"/>
        <end position="602"/>
    </location>
</feature>
<evidence type="ECO:0000256" key="6">
    <source>
        <dbReference type="SAM" id="MobiDB-lite"/>
    </source>
</evidence>
<keyword evidence="3" id="KW-0805">Transcription regulation</keyword>
<keyword evidence="8" id="KW-1185">Reference proteome</keyword>
<sequence length="602" mass="66315">MGTMSVVSSSSTLPKLLPFSRPPSPIRSAIFKSPPDAVPSVEELQSLQGELQQLKARTLERAKKAGEDLKTIEESFRRIKEREKGKAKQAQLEKIKREQRDYTPDPEVARPRLSSQPLSDELKKKHKKKRKRDEESDHEQGNLEIVRDDASKPRRSTPPAQHTHPPKAQKSTPSIQAAPKVPGAGDFTIPPPVSLLPTRPPPSERPRPGPSRMEDVVEDFSMAKQPAQTPVSTFYASVEPYLRTIREEDLGYLEHTADEVEPFIMPKLGRHYLDVWAEQDALMLGATLHPGAGQLGDAPPDTYLPPAPKWDPSTLNDGDLITEGRGHGPLTERLLSALLPVGDGSAWKGVKAAEDAMEGRPGGGGSAAAKKEKLNVTDLEARVQNTMRYHGLLETVPDYSDKVDDPIATALRFAQRELRQVIARNKFRKKRLLEIAQQRIGYQEYLDNRDILDRNIQLAYTKAQKKNEPKPQKKPKKGSKLGDASASGTPVPGAGDPAVPVVPPCPAALGLGPDEDNLLVVPEGLRNLVDTRRGFVDVVEASLRDAQAERPGLFYGLPEKSIYEGMEEEVNAMLLGQQTHPMDVDSPARDKGKNKEDAMDIG</sequence>
<keyword evidence="4" id="KW-0804">Transcription</keyword>
<dbReference type="GO" id="GO:0003713">
    <property type="term" value="F:transcription coactivator activity"/>
    <property type="evidence" value="ECO:0007669"/>
    <property type="project" value="TreeGrafter"/>
</dbReference>
<feature type="compositionally biased region" description="Low complexity" evidence="6">
    <location>
        <begin position="488"/>
        <end position="499"/>
    </location>
</feature>
<dbReference type="GO" id="GO:0005634">
    <property type="term" value="C:nucleus"/>
    <property type="evidence" value="ECO:0007669"/>
    <property type="project" value="UniProtKB-SubCell"/>
</dbReference>
<comment type="caution">
    <text evidence="7">The sequence shown here is derived from an EMBL/GenBank/DDBJ whole genome shotgun (WGS) entry which is preliminary data.</text>
</comment>
<feature type="region of interest" description="Disordered" evidence="6">
    <location>
        <begin position="579"/>
        <end position="602"/>
    </location>
</feature>
<dbReference type="Pfam" id="PF10198">
    <property type="entry name" value="Ada3"/>
    <property type="match status" value="1"/>
</dbReference>
<comment type="similarity">
    <text evidence="2">Belongs to the NGG1 family.</text>
</comment>
<feature type="region of interest" description="Disordered" evidence="6">
    <location>
        <begin position="1"/>
        <end position="44"/>
    </location>
</feature>
<evidence type="ECO:0000256" key="2">
    <source>
        <dbReference type="ARBA" id="ARBA00005330"/>
    </source>
</evidence>
<name>A0A8H6WQF2_MYCCL</name>
<evidence type="ECO:0000256" key="4">
    <source>
        <dbReference type="ARBA" id="ARBA00023163"/>
    </source>
</evidence>
<reference evidence="7" key="1">
    <citation type="submission" date="2020-05" db="EMBL/GenBank/DDBJ databases">
        <title>Mycena genomes resolve the evolution of fungal bioluminescence.</title>
        <authorList>
            <person name="Tsai I.J."/>
        </authorList>
    </citation>
    <scope>NUCLEOTIDE SEQUENCE</scope>
    <source>
        <strain evidence="7">110903Hualien_Pintung</strain>
    </source>
</reference>
<proteinExistence type="inferred from homology"/>
<organism evidence="7 8">
    <name type="scientific">Mycena chlorophos</name>
    <name type="common">Agaric fungus</name>
    <name type="synonym">Agaricus chlorophos</name>
    <dbReference type="NCBI Taxonomy" id="658473"/>
    <lineage>
        <taxon>Eukaryota</taxon>
        <taxon>Fungi</taxon>
        <taxon>Dikarya</taxon>
        <taxon>Basidiomycota</taxon>
        <taxon>Agaricomycotina</taxon>
        <taxon>Agaricomycetes</taxon>
        <taxon>Agaricomycetidae</taxon>
        <taxon>Agaricales</taxon>
        <taxon>Marasmiineae</taxon>
        <taxon>Mycenaceae</taxon>
        <taxon>Mycena</taxon>
    </lineage>
</organism>
<dbReference type="EMBL" id="JACAZE010000001">
    <property type="protein sequence ID" value="KAF7323283.1"/>
    <property type="molecule type" value="Genomic_DNA"/>
</dbReference>
<evidence type="ECO:0000256" key="3">
    <source>
        <dbReference type="ARBA" id="ARBA00023015"/>
    </source>
</evidence>